<proteinExistence type="predicted"/>
<keyword evidence="2" id="KW-1185">Reference proteome</keyword>
<gene>
    <name evidence="1" type="ORF">CesoFtcFv8_010791</name>
</gene>
<sequence>MRIFWKNVLAVLLLVGGLYYMSQSNLLIAGQPQKVITSELTWSVQRLVSKESWVEQGDYLPLNVSYQLLAGAPSTQQRFLSVGLSSVKRAKGSYLIPHPAVPLLPVFS</sequence>
<organism evidence="1 2">
    <name type="scientific">Champsocephalus esox</name>
    <name type="common">pike icefish</name>
    <dbReference type="NCBI Taxonomy" id="159716"/>
    <lineage>
        <taxon>Eukaryota</taxon>
        <taxon>Metazoa</taxon>
        <taxon>Chordata</taxon>
        <taxon>Craniata</taxon>
        <taxon>Vertebrata</taxon>
        <taxon>Euteleostomi</taxon>
        <taxon>Actinopterygii</taxon>
        <taxon>Neopterygii</taxon>
        <taxon>Teleostei</taxon>
        <taxon>Neoteleostei</taxon>
        <taxon>Acanthomorphata</taxon>
        <taxon>Eupercaria</taxon>
        <taxon>Perciformes</taxon>
        <taxon>Notothenioidei</taxon>
        <taxon>Channichthyidae</taxon>
        <taxon>Champsocephalus</taxon>
    </lineage>
</organism>
<evidence type="ECO:0000313" key="1">
    <source>
        <dbReference type="EMBL" id="KAK5894063.1"/>
    </source>
</evidence>
<dbReference type="Proteomes" id="UP001335648">
    <property type="component" value="Unassembled WGS sequence"/>
</dbReference>
<protein>
    <submittedName>
        <fullName evidence="1">Uncharacterized protein</fullName>
    </submittedName>
</protein>
<name>A0AAN8C150_9TELE</name>
<accession>A0AAN8C150</accession>
<dbReference type="EMBL" id="JAULUE010002054">
    <property type="protein sequence ID" value="KAK5894063.1"/>
    <property type="molecule type" value="Genomic_DNA"/>
</dbReference>
<comment type="caution">
    <text evidence="1">The sequence shown here is derived from an EMBL/GenBank/DDBJ whole genome shotgun (WGS) entry which is preliminary data.</text>
</comment>
<evidence type="ECO:0000313" key="2">
    <source>
        <dbReference type="Proteomes" id="UP001335648"/>
    </source>
</evidence>
<reference evidence="1 2" key="1">
    <citation type="journal article" date="2023" name="Mol. Biol. Evol.">
        <title>Genomics of Secondarily Temperate Adaptation in the Only Non-Antarctic Icefish.</title>
        <authorList>
            <person name="Rivera-Colon A.G."/>
            <person name="Rayamajhi N."/>
            <person name="Minhas B.F."/>
            <person name="Madrigal G."/>
            <person name="Bilyk K.T."/>
            <person name="Yoon V."/>
            <person name="Hune M."/>
            <person name="Gregory S."/>
            <person name="Cheng C.H.C."/>
            <person name="Catchen J.M."/>
        </authorList>
    </citation>
    <scope>NUCLEOTIDE SEQUENCE [LARGE SCALE GENOMIC DNA]</scope>
    <source>
        <strain evidence="1">JC2023a</strain>
    </source>
</reference>
<dbReference type="AlphaFoldDB" id="A0AAN8C150"/>